<evidence type="ECO:0000313" key="3">
    <source>
        <dbReference type="Proteomes" id="UP000031030"/>
    </source>
</evidence>
<organism evidence="2 3">
    <name type="scientific">Microbacterium mangrovi</name>
    <dbReference type="NCBI Taxonomy" id="1348253"/>
    <lineage>
        <taxon>Bacteria</taxon>
        <taxon>Bacillati</taxon>
        <taxon>Actinomycetota</taxon>
        <taxon>Actinomycetes</taxon>
        <taxon>Micrococcales</taxon>
        <taxon>Microbacteriaceae</taxon>
        <taxon>Microbacterium</taxon>
    </lineage>
</organism>
<dbReference type="PROSITE" id="PS51186">
    <property type="entry name" value="GNAT"/>
    <property type="match status" value="1"/>
</dbReference>
<dbReference type="CDD" id="cd04301">
    <property type="entry name" value="NAT_SF"/>
    <property type="match status" value="1"/>
</dbReference>
<sequence length="287" mass="30135">MTIRMTTPDARALTDVIGALRVWQTEASPIQLHPGDVGWNVRFGEAETAAALRVWSGDAGILAVGLLDGADLVRLTTAPELRTDARLAGRLADDLDGILPEGTAAVEAPQDAVLHDVLGARGWRRGEAWTPLRRDLAEPVQPVALRVETIGPELAAARAEVHRAAFPNSTFTAQRWGMMAAGAAYADARCLLGLDAQGTPVAAITVWSAGPGRPGLIEPMGVHPDHRGHRYGTEITVAGAAALRELGSSSAVVATPSANVGGVATYLAAGFEAQAERYDRTRPLPAR</sequence>
<evidence type="ECO:0000313" key="2">
    <source>
        <dbReference type="EMBL" id="KHK97124.1"/>
    </source>
</evidence>
<accession>A0A0B2A5V3</accession>
<dbReference type="GO" id="GO:0016747">
    <property type="term" value="F:acyltransferase activity, transferring groups other than amino-acyl groups"/>
    <property type="evidence" value="ECO:0007669"/>
    <property type="project" value="InterPro"/>
</dbReference>
<dbReference type="Gene3D" id="3.40.630.30">
    <property type="match status" value="1"/>
</dbReference>
<protein>
    <submittedName>
        <fullName evidence="2">Acetyltransferase</fullName>
    </submittedName>
</protein>
<name>A0A0B2A5V3_9MICO</name>
<dbReference type="Proteomes" id="UP000031030">
    <property type="component" value="Unassembled WGS sequence"/>
</dbReference>
<evidence type="ECO:0000259" key="1">
    <source>
        <dbReference type="PROSITE" id="PS51186"/>
    </source>
</evidence>
<keyword evidence="2" id="KW-0808">Transferase</keyword>
<gene>
    <name evidence="2" type="ORF">LK09_12660</name>
</gene>
<dbReference type="AlphaFoldDB" id="A0A0B2A5V3"/>
<proteinExistence type="predicted"/>
<dbReference type="STRING" id="1348253.LK09_12660"/>
<keyword evidence="3" id="KW-1185">Reference proteome</keyword>
<reference evidence="2 3" key="1">
    <citation type="submission" date="2014-11" db="EMBL/GenBank/DDBJ databases">
        <title>Genome sequence of Microbacterium mangrovi MUSC 115(T).</title>
        <authorList>
            <person name="Lee L.-H."/>
        </authorList>
    </citation>
    <scope>NUCLEOTIDE SEQUENCE [LARGE SCALE GENOMIC DNA]</scope>
    <source>
        <strain evidence="2 3">MUSC 115</strain>
    </source>
</reference>
<dbReference type="SUPFAM" id="SSF55729">
    <property type="entry name" value="Acyl-CoA N-acyltransferases (Nat)"/>
    <property type="match status" value="1"/>
</dbReference>
<dbReference type="InterPro" id="IPR000182">
    <property type="entry name" value="GNAT_dom"/>
</dbReference>
<dbReference type="OrthoDB" id="4792644at2"/>
<dbReference type="EMBL" id="JTDK01000011">
    <property type="protein sequence ID" value="KHK97124.1"/>
    <property type="molecule type" value="Genomic_DNA"/>
</dbReference>
<feature type="domain" description="N-acetyltransferase" evidence="1">
    <location>
        <begin position="145"/>
        <end position="287"/>
    </location>
</feature>
<dbReference type="InterPro" id="IPR016181">
    <property type="entry name" value="Acyl_CoA_acyltransferase"/>
</dbReference>
<comment type="caution">
    <text evidence="2">The sequence shown here is derived from an EMBL/GenBank/DDBJ whole genome shotgun (WGS) entry which is preliminary data.</text>
</comment>
<dbReference type="Pfam" id="PF00583">
    <property type="entry name" value="Acetyltransf_1"/>
    <property type="match status" value="1"/>
</dbReference>